<name>A0A3B1CL86_9ZZZZ</name>
<evidence type="ECO:0000313" key="2">
    <source>
        <dbReference type="EMBL" id="VAX23400.1"/>
    </source>
</evidence>
<dbReference type="PANTHER" id="PTHR31435:SF10">
    <property type="entry name" value="BSR4717 PROTEIN"/>
    <property type="match status" value="1"/>
</dbReference>
<gene>
    <name evidence="2" type="ORF">MNBD_IGNAVI01-3209</name>
</gene>
<feature type="domain" description="N-acetyltransferase" evidence="1">
    <location>
        <begin position="8"/>
        <end position="93"/>
    </location>
</feature>
<accession>A0A3B1CL86</accession>
<dbReference type="SUPFAM" id="SSF55729">
    <property type="entry name" value="Acyl-CoA N-acyltransferases (Nat)"/>
    <property type="match status" value="1"/>
</dbReference>
<dbReference type="GO" id="GO:0016740">
    <property type="term" value="F:transferase activity"/>
    <property type="evidence" value="ECO:0007669"/>
    <property type="project" value="UniProtKB-KW"/>
</dbReference>
<dbReference type="Gene3D" id="3.40.630.30">
    <property type="match status" value="1"/>
</dbReference>
<dbReference type="InterPro" id="IPR031165">
    <property type="entry name" value="GNAT_YJDJ"/>
</dbReference>
<dbReference type="InterPro" id="IPR016181">
    <property type="entry name" value="Acyl_CoA_acyltransferase"/>
</dbReference>
<evidence type="ECO:0000259" key="1">
    <source>
        <dbReference type="PROSITE" id="PS51729"/>
    </source>
</evidence>
<reference evidence="2" key="1">
    <citation type="submission" date="2018-06" db="EMBL/GenBank/DDBJ databases">
        <authorList>
            <person name="Zhirakovskaya E."/>
        </authorList>
    </citation>
    <scope>NUCLEOTIDE SEQUENCE</scope>
</reference>
<dbReference type="Pfam" id="PF14542">
    <property type="entry name" value="Acetyltransf_CG"/>
    <property type="match status" value="1"/>
</dbReference>
<dbReference type="EMBL" id="UOGD01000252">
    <property type="protein sequence ID" value="VAX23400.1"/>
    <property type="molecule type" value="Genomic_DNA"/>
</dbReference>
<dbReference type="PROSITE" id="PS51729">
    <property type="entry name" value="GNAT_YJDJ"/>
    <property type="match status" value="1"/>
</dbReference>
<keyword evidence="2" id="KW-0808">Transferase</keyword>
<dbReference type="InterPro" id="IPR045057">
    <property type="entry name" value="Gcn5-rel_NAT"/>
</dbReference>
<sequence>MESNNKLVDNEQLKQYEFHIDKFVPKIEYIKEKDKIYLTHTEVPTNLEGKGIGSDLVKNVLEDIERKNLTLIPLCPFVALYIKRHPEWKKLVLKGINIL</sequence>
<proteinExistence type="predicted"/>
<organism evidence="2">
    <name type="scientific">hydrothermal vent metagenome</name>
    <dbReference type="NCBI Taxonomy" id="652676"/>
    <lineage>
        <taxon>unclassified sequences</taxon>
        <taxon>metagenomes</taxon>
        <taxon>ecological metagenomes</taxon>
    </lineage>
</organism>
<protein>
    <submittedName>
        <fullName evidence="2">Predicted acetyltransferase</fullName>
    </submittedName>
</protein>
<dbReference type="PANTHER" id="PTHR31435">
    <property type="entry name" value="PROTEIN NATD1"/>
    <property type="match status" value="1"/>
</dbReference>
<dbReference type="AlphaFoldDB" id="A0A3B1CL86"/>